<dbReference type="Proteomes" id="UP000296733">
    <property type="component" value="Chromosome"/>
</dbReference>
<dbReference type="RefSeq" id="WP_103990174.1">
    <property type="nucleotide sequence ID" value="NZ_CP031311.1"/>
</dbReference>
<protein>
    <submittedName>
        <fullName evidence="2">Uncharacterized protein</fullName>
    </submittedName>
</protein>
<dbReference type="EMBL" id="FNVN01000001">
    <property type="protein sequence ID" value="SEF66487.1"/>
    <property type="molecule type" value="Genomic_DNA"/>
</dbReference>
<reference evidence="1 4" key="2">
    <citation type="journal article" date="2019" name="Nat. Commun.">
        <title>A new type of DNA phosphorothioation-based antiviral system in archaea.</title>
        <authorList>
            <person name="Xiong L."/>
            <person name="Liu S."/>
            <person name="Chen S."/>
            <person name="Xiao Y."/>
            <person name="Zhu B."/>
            <person name="Gao Y."/>
            <person name="Zhang Y."/>
            <person name="Chen B."/>
            <person name="Luo J."/>
            <person name="Deng Z."/>
            <person name="Chen X."/>
            <person name="Wang L."/>
            <person name="Chen S."/>
        </authorList>
    </citation>
    <scope>NUCLEOTIDE SEQUENCE [LARGE SCALE GENOMIC DNA]</scope>
    <source>
        <strain evidence="1 4">CGMCC 1.10331</strain>
    </source>
</reference>
<name>A0A1H5TWT8_9EURY</name>
<evidence type="ECO:0000313" key="4">
    <source>
        <dbReference type="Proteomes" id="UP000296733"/>
    </source>
</evidence>
<evidence type="ECO:0000313" key="1">
    <source>
        <dbReference type="EMBL" id="QCC47226.1"/>
    </source>
</evidence>
<accession>A0A1H5TWT8</accession>
<gene>
    <name evidence="1" type="ORF">DV707_05820</name>
    <name evidence="2" type="ORF">SAMN04488133_0385</name>
</gene>
<dbReference type="OrthoDB" id="240934at2157"/>
<keyword evidence="3" id="KW-1185">Reference proteome</keyword>
<proteinExistence type="predicted"/>
<dbReference type="GeneID" id="39857585"/>
<dbReference type="AlphaFoldDB" id="A0A1H5TWT8"/>
<reference evidence="2 3" key="1">
    <citation type="submission" date="2016-10" db="EMBL/GenBank/DDBJ databases">
        <authorList>
            <person name="de Groot N.N."/>
        </authorList>
    </citation>
    <scope>NUCLEOTIDE SEQUENCE [LARGE SCALE GENOMIC DNA]</scope>
    <source>
        <strain evidence="2 3">CGMCC 1.10331</strain>
    </source>
</reference>
<dbReference type="KEGG" id="hlm:DV707_05820"/>
<organism evidence="2 3">
    <name type="scientific">Halobellus limi</name>
    <dbReference type="NCBI Taxonomy" id="699433"/>
    <lineage>
        <taxon>Archaea</taxon>
        <taxon>Methanobacteriati</taxon>
        <taxon>Methanobacteriota</taxon>
        <taxon>Stenosarchaea group</taxon>
        <taxon>Halobacteria</taxon>
        <taxon>Halobacteriales</taxon>
        <taxon>Haloferacaceae</taxon>
        <taxon>Halobellus</taxon>
    </lineage>
</organism>
<dbReference type="Proteomes" id="UP000236740">
    <property type="component" value="Unassembled WGS sequence"/>
</dbReference>
<evidence type="ECO:0000313" key="2">
    <source>
        <dbReference type="EMBL" id="SEF66487.1"/>
    </source>
</evidence>
<sequence length="195" mass="21629">MHDRWSQFATALESGEPDRVNDVIDEIGEMSLDERVELFDVCFDEVTQTYEAAADGYVRQSLVRVADQLTPGIPTVMAVDNDDRSIGADEADIRDQTDAIGGFLLEALTDDDGRVRQSARRGLQDVFRTYDALGDEETLEALVIKLEEMAAEAEGKQQKDLRETKADAEFSLRSGVARLVEGFETEVDDSSNLDT</sequence>
<dbReference type="EMBL" id="CP031311">
    <property type="protein sequence ID" value="QCC47226.1"/>
    <property type="molecule type" value="Genomic_DNA"/>
</dbReference>
<evidence type="ECO:0000313" key="3">
    <source>
        <dbReference type="Proteomes" id="UP000236740"/>
    </source>
</evidence>